<sequence length="61" mass="6868">MSCIKPPGLASTLHIVMRASRHLFHDSVRQRAAPPAQPYGLSTHVPEMHRQAGHFWKPVET</sequence>
<keyword evidence="2" id="KW-1185">Reference proteome</keyword>
<evidence type="ECO:0000313" key="2">
    <source>
        <dbReference type="Proteomes" id="UP000009081"/>
    </source>
</evidence>
<dbReference type="AlphaFoldDB" id="C5B1Z0"/>
<dbReference type="HOGENOM" id="CLU_2917323_0_0_5"/>
<dbReference type="KEGG" id="mea:Mex_1p4155"/>
<reference evidence="1 2" key="1">
    <citation type="journal article" date="2009" name="PLoS ONE">
        <title>Methylobacterium genome sequences: a reference blueprint to investigate microbial metabolism of C1 compounds from natural and industrial sources.</title>
        <authorList>
            <person name="Vuilleumier S."/>
            <person name="Chistoserdova L."/>
            <person name="Lee M.-C."/>
            <person name="Bringel F."/>
            <person name="Lajus A."/>
            <person name="Zhou Y."/>
            <person name="Gourion B."/>
            <person name="Barbe V."/>
            <person name="Chang J."/>
            <person name="Cruveiller S."/>
            <person name="Dossat C."/>
            <person name="Gillett W."/>
            <person name="Gruffaz C."/>
            <person name="Haugen E."/>
            <person name="Hourcade E."/>
            <person name="Levy R."/>
            <person name="Mangenot S."/>
            <person name="Muller E."/>
            <person name="Nadalig T."/>
            <person name="Pagni M."/>
            <person name="Penny C."/>
            <person name="Peyraud R."/>
            <person name="Robinson D.G."/>
            <person name="Roche D."/>
            <person name="Rouy Z."/>
            <person name="Saenampechek C."/>
            <person name="Salvignol G."/>
            <person name="Vallenet D."/>
            <person name="Wu Z."/>
            <person name="Marx C.J."/>
            <person name="Vorholt J.A."/>
            <person name="Olson M.V."/>
            <person name="Kaul R."/>
            <person name="Weissenbach J."/>
            <person name="Medigue C."/>
            <person name="Lidstrom M.E."/>
        </authorList>
    </citation>
    <scope>NUCLEOTIDE SEQUENCE [LARGE SCALE GENOMIC DNA]</scope>
    <source>
        <strain evidence="2">ATCC 14718 / DSM 1338 / JCM 2805 / NCIMB 9133 / AM1</strain>
    </source>
</reference>
<evidence type="ECO:0000313" key="1">
    <source>
        <dbReference type="EMBL" id="ACS41807.1"/>
    </source>
</evidence>
<organism evidence="1 2">
    <name type="scientific">Methylorubrum extorquens (strain ATCC 14718 / DSM 1338 / JCM 2805 / NCIMB 9133 / AM1)</name>
    <name type="common">Methylobacterium extorquens</name>
    <dbReference type="NCBI Taxonomy" id="272630"/>
    <lineage>
        <taxon>Bacteria</taxon>
        <taxon>Pseudomonadati</taxon>
        <taxon>Pseudomonadota</taxon>
        <taxon>Alphaproteobacteria</taxon>
        <taxon>Hyphomicrobiales</taxon>
        <taxon>Methylobacteriaceae</taxon>
        <taxon>Methylorubrum</taxon>
    </lineage>
</organism>
<dbReference type="EMBL" id="CP001510">
    <property type="protein sequence ID" value="ACS41807.1"/>
    <property type="molecule type" value="Genomic_DNA"/>
</dbReference>
<dbReference type="Proteomes" id="UP000009081">
    <property type="component" value="Chromosome"/>
</dbReference>
<protein>
    <submittedName>
        <fullName evidence="1">Uncharacterized protein</fullName>
    </submittedName>
</protein>
<name>C5B1Z0_METEA</name>
<proteinExistence type="predicted"/>
<gene>
    <name evidence="1" type="ordered locus">MexAM1_META1p4155</name>
</gene>
<accession>C5B1Z0</accession>